<dbReference type="PANTHER" id="PTHR42690">
    <property type="entry name" value="THREONINE SYNTHASE FAMILY MEMBER"/>
    <property type="match status" value="1"/>
</dbReference>
<dbReference type="Pfam" id="PF24857">
    <property type="entry name" value="THR4_C"/>
    <property type="match status" value="1"/>
</dbReference>
<accession>A0A840MJ42</accession>
<evidence type="ECO:0000256" key="6">
    <source>
        <dbReference type="ARBA" id="ARBA00022605"/>
    </source>
</evidence>
<evidence type="ECO:0000256" key="1">
    <source>
        <dbReference type="ARBA" id="ARBA00001933"/>
    </source>
</evidence>
<dbReference type="Gene3D" id="3.90.1380.10">
    <property type="entry name" value="Threonine synthase, N-terminal domain"/>
    <property type="match status" value="1"/>
</dbReference>
<evidence type="ECO:0000259" key="14">
    <source>
        <dbReference type="Pfam" id="PF14821"/>
    </source>
</evidence>
<evidence type="ECO:0000256" key="8">
    <source>
        <dbReference type="ARBA" id="ARBA00022898"/>
    </source>
</evidence>
<gene>
    <name evidence="15" type="ORF">HNQ59_001719</name>
</gene>
<dbReference type="GO" id="GO:0030170">
    <property type="term" value="F:pyridoxal phosphate binding"/>
    <property type="evidence" value="ECO:0007669"/>
    <property type="project" value="InterPro"/>
</dbReference>
<dbReference type="InterPro" id="IPR001926">
    <property type="entry name" value="TrpB-like_PALP"/>
</dbReference>
<dbReference type="SUPFAM" id="SSF53686">
    <property type="entry name" value="Tryptophan synthase beta subunit-like PLP-dependent enzymes"/>
    <property type="match status" value="1"/>
</dbReference>
<dbReference type="GO" id="GO:0004795">
    <property type="term" value="F:threonine synthase activity"/>
    <property type="evidence" value="ECO:0007669"/>
    <property type="project" value="UniProtKB-UniRule"/>
</dbReference>
<evidence type="ECO:0000256" key="12">
    <source>
        <dbReference type="PIRSR" id="PIRSR604450-51"/>
    </source>
</evidence>
<reference evidence="15 16" key="1">
    <citation type="submission" date="2020-08" db="EMBL/GenBank/DDBJ databases">
        <title>Genomic Encyclopedia of Type Strains, Phase IV (KMG-IV): sequencing the most valuable type-strain genomes for metagenomic binning, comparative biology and taxonomic classification.</title>
        <authorList>
            <person name="Goeker M."/>
        </authorList>
    </citation>
    <scope>NUCLEOTIDE SEQUENCE [LARGE SCALE GENOMIC DNA]</scope>
    <source>
        <strain evidence="15 16">DSM 27165</strain>
    </source>
</reference>
<dbReference type="InterPro" id="IPR004450">
    <property type="entry name" value="Thr_synthase-like"/>
</dbReference>
<feature type="domain" description="Tryptophan synthase beta chain-like PALP" evidence="13">
    <location>
        <begin position="99"/>
        <end position="331"/>
    </location>
</feature>
<comment type="cofactor">
    <cofactor evidence="1 12">
        <name>pyridoxal 5'-phosphate</name>
        <dbReference type="ChEBI" id="CHEBI:597326"/>
    </cofactor>
</comment>
<dbReference type="CDD" id="cd01560">
    <property type="entry name" value="Thr-synth_2"/>
    <property type="match status" value="1"/>
</dbReference>
<dbReference type="InterPro" id="IPR029144">
    <property type="entry name" value="Thr_synth_N"/>
</dbReference>
<evidence type="ECO:0000256" key="4">
    <source>
        <dbReference type="ARBA" id="ARBA00013028"/>
    </source>
</evidence>
<dbReference type="PANTHER" id="PTHR42690:SF1">
    <property type="entry name" value="THREONINE SYNTHASE-LIKE 2"/>
    <property type="match status" value="1"/>
</dbReference>
<keyword evidence="7" id="KW-0791">Threonine biosynthesis</keyword>
<dbReference type="Proteomes" id="UP000575898">
    <property type="component" value="Unassembled WGS sequence"/>
</dbReference>
<dbReference type="PROSITE" id="PS00165">
    <property type="entry name" value="DEHYDRATASE_SER_THR"/>
    <property type="match status" value="1"/>
</dbReference>
<dbReference type="Pfam" id="PF00291">
    <property type="entry name" value="PALP"/>
    <property type="match status" value="1"/>
</dbReference>
<dbReference type="InterPro" id="IPR000634">
    <property type="entry name" value="Ser/Thr_deHydtase_PyrdxlP-BS"/>
</dbReference>
<dbReference type="InterPro" id="IPR037158">
    <property type="entry name" value="Thr_synth_N_sf"/>
</dbReference>
<evidence type="ECO:0000313" key="16">
    <source>
        <dbReference type="Proteomes" id="UP000575898"/>
    </source>
</evidence>
<keyword evidence="8 12" id="KW-0663">Pyridoxal phosphate</keyword>
<feature type="domain" description="Threonine synthase N-terminal" evidence="14">
    <location>
        <begin position="2"/>
        <end position="79"/>
    </location>
</feature>
<evidence type="ECO:0000256" key="5">
    <source>
        <dbReference type="ARBA" id="ARBA00018679"/>
    </source>
</evidence>
<dbReference type="EC" id="4.2.3.1" evidence="4 11"/>
<dbReference type="AlphaFoldDB" id="A0A840MJ42"/>
<dbReference type="NCBIfam" id="TIGR00260">
    <property type="entry name" value="thrC"/>
    <property type="match status" value="1"/>
</dbReference>
<evidence type="ECO:0000256" key="2">
    <source>
        <dbReference type="ARBA" id="ARBA00004979"/>
    </source>
</evidence>
<protein>
    <recommendedName>
        <fullName evidence="5 11">Threonine synthase</fullName>
        <ecNumber evidence="4 11">4.2.3.1</ecNumber>
    </recommendedName>
</protein>
<dbReference type="FunFam" id="3.90.1380.10:FF:000003">
    <property type="entry name" value="THR4p Threonine synthase"/>
    <property type="match status" value="1"/>
</dbReference>
<dbReference type="EMBL" id="JACHHY010000009">
    <property type="protein sequence ID" value="MBB5018430.1"/>
    <property type="molecule type" value="Genomic_DNA"/>
</dbReference>
<comment type="similarity">
    <text evidence="3">Belongs to the threonine synthase family.</text>
</comment>
<dbReference type="Gene3D" id="3.40.50.1100">
    <property type="match status" value="2"/>
</dbReference>
<evidence type="ECO:0000256" key="9">
    <source>
        <dbReference type="ARBA" id="ARBA00023239"/>
    </source>
</evidence>
<comment type="catalytic activity">
    <reaction evidence="10">
        <text>O-phospho-L-homoserine + H2O = L-threonine + phosphate</text>
        <dbReference type="Rhea" id="RHEA:10840"/>
        <dbReference type="ChEBI" id="CHEBI:15377"/>
        <dbReference type="ChEBI" id="CHEBI:43474"/>
        <dbReference type="ChEBI" id="CHEBI:57590"/>
        <dbReference type="ChEBI" id="CHEBI:57926"/>
        <dbReference type="EC" id="4.2.3.1"/>
    </reaction>
</comment>
<evidence type="ECO:0000256" key="10">
    <source>
        <dbReference type="ARBA" id="ARBA00049144"/>
    </source>
</evidence>
<dbReference type="GO" id="GO:0009088">
    <property type="term" value="P:threonine biosynthetic process"/>
    <property type="evidence" value="ECO:0007669"/>
    <property type="project" value="UniProtKB-UniRule"/>
</dbReference>
<sequence>MRYISTRGGMPPASFSDILLGGLAPDGGLVVPESYPQISTDMLLAWRSLSYPELAFEIVRLFATDIPEADLRGIIQRTYTADVFGSADITPLRTLRAGLHILELSNGPTLAFKDMAMQLLGNLFEYVLGKRNETVNIVGATSGDTGSAAEYAMRGKRGVNVFMLSPHGKMSAFQRAQMYSLQDANIFNIAVQGMFDDAQDMVKAVNNDAAFKARYKIGAVNSINWGRVIAQVVYYFKGYFAATRSNDEQVNFVVPSGNFGNVCAGHIARQMGLPIKRLVVATNENDVLDEFFRTGVYRVRGAAQPTSSPSMDISKASNLERFVFDLVGRDSTKLAALWQQVDQQGGFDLSATSCFGELATTYGFTSGRSTHADRLATIQQVKQQFGVVIDPHTADGMKLALAQPDSAVQTVVLETALPIKFEDTILEAIGERPARPAFADGMEGLPQRVDVMAVDVEALKHYIAERIA</sequence>
<evidence type="ECO:0000256" key="3">
    <source>
        <dbReference type="ARBA" id="ARBA00005517"/>
    </source>
</evidence>
<dbReference type="Pfam" id="PF14821">
    <property type="entry name" value="Thr_synth_N"/>
    <property type="match status" value="1"/>
</dbReference>
<comment type="pathway">
    <text evidence="2">Amino-acid biosynthesis; L-threonine biosynthesis; L-threonine from L-aspartate: step 5/5.</text>
</comment>
<name>A0A840MJ42_9PROT</name>
<comment type="caution">
    <text evidence="15">The sequence shown here is derived from an EMBL/GenBank/DDBJ whole genome shotgun (WGS) entry which is preliminary data.</text>
</comment>
<keyword evidence="9 15" id="KW-0456">Lyase</keyword>
<evidence type="ECO:0000256" key="7">
    <source>
        <dbReference type="ARBA" id="ARBA00022697"/>
    </source>
</evidence>
<dbReference type="UniPathway" id="UPA00050">
    <property type="reaction ID" value="UER00065"/>
</dbReference>
<proteinExistence type="inferred from homology"/>
<feature type="modified residue" description="N6-(pyridoxal phosphate)lysine" evidence="12">
    <location>
        <position position="113"/>
    </location>
</feature>
<dbReference type="InterPro" id="IPR051166">
    <property type="entry name" value="Threonine_Synthase"/>
</dbReference>
<dbReference type="RefSeq" id="WP_184037708.1">
    <property type="nucleotide sequence ID" value="NZ_JACHHY010000009.1"/>
</dbReference>
<keyword evidence="6" id="KW-0028">Amino-acid biosynthesis</keyword>
<evidence type="ECO:0000313" key="15">
    <source>
        <dbReference type="EMBL" id="MBB5018430.1"/>
    </source>
</evidence>
<evidence type="ECO:0000256" key="11">
    <source>
        <dbReference type="NCBIfam" id="TIGR00260"/>
    </source>
</evidence>
<organism evidence="15 16">
    <name type="scientific">Chitinivorax tropicus</name>
    <dbReference type="NCBI Taxonomy" id="714531"/>
    <lineage>
        <taxon>Bacteria</taxon>
        <taxon>Pseudomonadati</taxon>
        <taxon>Pseudomonadota</taxon>
        <taxon>Betaproteobacteria</taxon>
        <taxon>Chitinivorax</taxon>
    </lineage>
</organism>
<evidence type="ECO:0000259" key="13">
    <source>
        <dbReference type="Pfam" id="PF00291"/>
    </source>
</evidence>
<keyword evidence="16" id="KW-1185">Reference proteome</keyword>
<dbReference type="InterPro" id="IPR036052">
    <property type="entry name" value="TrpB-like_PALP_sf"/>
</dbReference>